<evidence type="ECO:0000313" key="3">
    <source>
        <dbReference type="Proteomes" id="UP000061135"/>
    </source>
</evidence>
<sequence>MKQNTVIRLLDPSKETFGSIIGSDLEITGSLLATKSLRIDGTVVGDIKTKAGADVCIALGKTGLVQGNISGVRVLVAGRVEGNVLATERVELHSGADVHGDIIYAQIGIEQGARLSGLLSKIISDDDHDDK</sequence>
<evidence type="ECO:0000256" key="1">
    <source>
        <dbReference type="ARBA" id="ARBA00044755"/>
    </source>
</evidence>
<dbReference type="AlphaFoldDB" id="A0A0E3ZKU9"/>
<dbReference type="PATRIC" id="fig|576611.7.peg.492"/>
<dbReference type="PANTHER" id="PTHR35024:SF4">
    <property type="entry name" value="POLYMER-FORMING CYTOSKELETAL PROTEIN"/>
    <property type="match status" value="1"/>
</dbReference>
<proteinExistence type="inferred from homology"/>
<dbReference type="Pfam" id="PF04519">
    <property type="entry name" value="Bactofilin"/>
    <property type="match status" value="1"/>
</dbReference>
<reference evidence="2 3" key="1">
    <citation type="submission" date="2014-03" db="EMBL/GenBank/DDBJ databases">
        <title>Genome of Polynucleobacter strain MWH-MoK4.</title>
        <authorList>
            <person name="Hahn M.W."/>
        </authorList>
    </citation>
    <scope>NUCLEOTIDE SEQUENCE [LARGE SCALE GENOMIC DNA]</scope>
    <source>
        <strain evidence="2 3">MWH-MoK4</strain>
    </source>
</reference>
<dbReference type="KEGG" id="pdq:CL55_00004870"/>
<dbReference type="HOGENOM" id="CLU_072799_7_1_4"/>
<organism evidence="2 3">
    <name type="scientific">Polynucleobacter duraquae</name>
    <dbReference type="NCBI Taxonomy" id="1835254"/>
    <lineage>
        <taxon>Bacteria</taxon>
        <taxon>Pseudomonadati</taxon>
        <taxon>Pseudomonadota</taxon>
        <taxon>Betaproteobacteria</taxon>
        <taxon>Burkholderiales</taxon>
        <taxon>Burkholderiaceae</taxon>
        <taxon>Polynucleobacter</taxon>
    </lineage>
</organism>
<protein>
    <submittedName>
        <fullName evidence="2">Integral membrane protein CcmA involved in cell shape determination</fullName>
    </submittedName>
</protein>
<evidence type="ECO:0000313" key="2">
    <source>
        <dbReference type="EMBL" id="AKD24820.1"/>
    </source>
</evidence>
<dbReference type="PANTHER" id="PTHR35024">
    <property type="entry name" value="HYPOTHETICAL CYTOSOLIC PROTEIN"/>
    <property type="match status" value="1"/>
</dbReference>
<dbReference type="EMBL" id="CP007501">
    <property type="protein sequence ID" value="AKD24820.1"/>
    <property type="molecule type" value="Genomic_DNA"/>
</dbReference>
<keyword evidence="3" id="KW-1185">Reference proteome</keyword>
<comment type="similarity">
    <text evidence="1">Belongs to the bactofilin family.</text>
</comment>
<gene>
    <name evidence="2" type="ORF">CL55_00004870</name>
</gene>
<accession>A0A0E3ZKU9</accession>
<name>A0A0E3ZKU9_9BURK</name>
<dbReference type="STRING" id="1835254.CL55_00004870"/>
<dbReference type="RefSeq" id="WP_046329714.1">
    <property type="nucleotide sequence ID" value="NZ_CP007501.1"/>
</dbReference>
<dbReference type="InterPro" id="IPR007607">
    <property type="entry name" value="BacA/B"/>
</dbReference>
<dbReference type="Proteomes" id="UP000061135">
    <property type="component" value="Chromosome"/>
</dbReference>